<accession>A0ABN1M1P8</accession>
<dbReference type="RefSeq" id="WP_346043694.1">
    <property type="nucleotide sequence ID" value="NZ_BAAACP010000005.1"/>
</dbReference>
<evidence type="ECO:0000313" key="3">
    <source>
        <dbReference type="Proteomes" id="UP001400965"/>
    </source>
</evidence>
<gene>
    <name evidence="2" type="ORF">GCM10008917_11430</name>
</gene>
<keyword evidence="1" id="KW-0472">Membrane</keyword>
<dbReference type="Proteomes" id="UP001400965">
    <property type="component" value="Unassembled WGS sequence"/>
</dbReference>
<name>A0ABN1M1P8_9FIRM</name>
<keyword evidence="1" id="KW-0812">Transmembrane</keyword>
<proteinExistence type="predicted"/>
<feature type="transmembrane region" description="Helical" evidence="1">
    <location>
        <begin position="88"/>
        <end position="110"/>
    </location>
</feature>
<reference evidence="2 3" key="1">
    <citation type="journal article" date="2019" name="Int. J. Syst. Evol. Microbiol.">
        <title>The Global Catalogue of Microorganisms (GCM) 10K type strain sequencing project: providing services to taxonomists for standard genome sequencing and annotation.</title>
        <authorList>
            <consortium name="The Broad Institute Genomics Platform"/>
            <consortium name="The Broad Institute Genome Sequencing Center for Infectious Disease"/>
            <person name="Wu L."/>
            <person name="Ma J."/>
        </authorList>
    </citation>
    <scope>NUCLEOTIDE SEQUENCE [LARGE SCALE GENOMIC DNA]</scope>
    <source>
        <strain evidence="2 3">JCM 6486</strain>
    </source>
</reference>
<keyword evidence="1" id="KW-1133">Transmembrane helix</keyword>
<feature type="transmembrane region" description="Helical" evidence="1">
    <location>
        <begin position="26"/>
        <end position="46"/>
    </location>
</feature>
<evidence type="ECO:0000313" key="2">
    <source>
        <dbReference type="EMBL" id="GAA0863163.1"/>
    </source>
</evidence>
<protein>
    <submittedName>
        <fullName evidence="2">Uncharacterized protein</fullName>
    </submittedName>
</protein>
<comment type="caution">
    <text evidence="2">The sequence shown here is derived from an EMBL/GenBank/DDBJ whole genome shotgun (WGS) entry which is preliminary data.</text>
</comment>
<keyword evidence="3" id="KW-1185">Reference proteome</keyword>
<organism evidence="2 3">
    <name type="scientific">Paraclostridium tenue</name>
    <dbReference type="NCBI Taxonomy" id="1737"/>
    <lineage>
        <taxon>Bacteria</taxon>
        <taxon>Bacillati</taxon>
        <taxon>Bacillota</taxon>
        <taxon>Clostridia</taxon>
        <taxon>Peptostreptococcales</taxon>
        <taxon>Peptostreptococcaceae</taxon>
        <taxon>Paraclostridium</taxon>
    </lineage>
</organism>
<evidence type="ECO:0000256" key="1">
    <source>
        <dbReference type="SAM" id="Phobius"/>
    </source>
</evidence>
<dbReference type="EMBL" id="BAAACP010000005">
    <property type="protein sequence ID" value="GAA0863163.1"/>
    <property type="molecule type" value="Genomic_DNA"/>
</dbReference>
<sequence length="141" mass="15972">MIKKFAKKIYDEFKDFYDELDIICKYLIPLGILYFFVVCISVFNSGLDEKEHFVTIRLIFSSISGYILEKSTKTCTSNPKLLKNKILLVGSFSVISTIVIILACIVDVSVDNQSLLIIKNLLFSSIGFLTSASNTFFKKDN</sequence>
<feature type="transmembrane region" description="Helical" evidence="1">
    <location>
        <begin position="116"/>
        <end position="137"/>
    </location>
</feature>